<feature type="compositionally biased region" description="Low complexity" evidence="1">
    <location>
        <begin position="213"/>
        <end position="224"/>
    </location>
</feature>
<organism evidence="2 3">
    <name type="scientific">Streptomyces capillispiralis</name>
    <dbReference type="NCBI Taxonomy" id="68182"/>
    <lineage>
        <taxon>Bacteria</taxon>
        <taxon>Bacillati</taxon>
        <taxon>Actinomycetota</taxon>
        <taxon>Actinomycetes</taxon>
        <taxon>Kitasatosporales</taxon>
        <taxon>Streptomycetaceae</taxon>
        <taxon>Streptomyces</taxon>
    </lineage>
</organism>
<evidence type="ECO:0000256" key="1">
    <source>
        <dbReference type="SAM" id="MobiDB-lite"/>
    </source>
</evidence>
<feature type="compositionally biased region" description="Low complexity" evidence="1">
    <location>
        <begin position="105"/>
        <end position="135"/>
    </location>
</feature>
<feature type="compositionally biased region" description="Pro residues" evidence="1">
    <location>
        <begin position="187"/>
        <end position="206"/>
    </location>
</feature>
<dbReference type="Proteomes" id="UP000316603">
    <property type="component" value="Unassembled WGS sequence"/>
</dbReference>
<proteinExistence type="predicted"/>
<name>A0A561SGV6_9ACTN</name>
<reference evidence="2 3" key="1">
    <citation type="submission" date="2019-06" db="EMBL/GenBank/DDBJ databases">
        <title>Sequencing the genomes of 1000 actinobacteria strains.</title>
        <authorList>
            <person name="Klenk H.-P."/>
        </authorList>
    </citation>
    <scope>NUCLEOTIDE SEQUENCE [LARGE SCALE GENOMIC DNA]</scope>
    <source>
        <strain evidence="2 3">DSM 41695</strain>
    </source>
</reference>
<sequence length="433" mass="45424">MKIRKKQEGLPSQDDGAAADAGMDVSVILLPSGVPFINGNRVPVPEGREPEEMVLDTLYELARTHGAPVRAQIDNRQERYTAVVQIASDGSSRLLAHSGAPEQTADPSVAADAPPATGAPDSPVTPAHQAPSPEAAAPPPAVADAPEPNSRPGRPAPPSGTEAEHGQAWPQTGTAGQADDGSVPRTAPAPPAHEPRPGSGPAPFPTGPERTPEAGNGHAAAGPAPDRRRTAPADRAATDPKSSDAPAGRTEPAGSQVPRGAVAEEEGKEESAVPAGGHREAVSGDTALGEMFALVNEAIARNDVAEAHAVSVRLREMSERAYRRRHPDLWTVIGLEAYTALLARHFLRAMALSLELADMRREAADPAAWQDLWQAALAWDGLEDRRAATALGRTFVALWARLAADGPAPPELAHLLERVRRNIHACLWGQTPQ</sequence>
<gene>
    <name evidence="2" type="ORF">FHX78_12131</name>
</gene>
<accession>A0A561SGV6</accession>
<dbReference type="AlphaFoldDB" id="A0A561SGV6"/>
<feature type="region of interest" description="Disordered" evidence="1">
    <location>
        <begin position="95"/>
        <end position="281"/>
    </location>
</feature>
<comment type="caution">
    <text evidence="2">The sequence shown here is derived from an EMBL/GenBank/DDBJ whole genome shotgun (WGS) entry which is preliminary data.</text>
</comment>
<evidence type="ECO:0000313" key="3">
    <source>
        <dbReference type="Proteomes" id="UP000316603"/>
    </source>
</evidence>
<evidence type="ECO:0000313" key="2">
    <source>
        <dbReference type="EMBL" id="TWF74099.1"/>
    </source>
</evidence>
<protein>
    <submittedName>
        <fullName evidence="2">Uncharacterized protein</fullName>
    </submittedName>
</protein>
<dbReference type="EMBL" id="VIWV01000002">
    <property type="protein sequence ID" value="TWF74099.1"/>
    <property type="molecule type" value="Genomic_DNA"/>
</dbReference>
<feature type="compositionally biased region" description="Basic and acidic residues" evidence="1">
    <location>
        <begin position="225"/>
        <end position="242"/>
    </location>
</feature>
<dbReference type="OrthoDB" id="4065500at2"/>
<dbReference type="RefSeq" id="WP_145872409.1">
    <property type="nucleotide sequence ID" value="NZ_BNCE01000044.1"/>
</dbReference>
<keyword evidence="3" id="KW-1185">Reference proteome</keyword>